<accession>A0ABN8RYB3</accession>
<evidence type="ECO:0000313" key="3">
    <source>
        <dbReference type="Proteomes" id="UP001159405"/>
    </source>
</evidence>
<proteinExistence type="predicted"/>
<protein>
    <recommendedName>
        <fullName evidence="4">CCHC-type domain-containing protein</fullName>
    </recommendedName>
</protein>
<dbReference type="Proteomes" id="UP001159405">
    <property type="component" value="Unassembled WGS sequence"/>
</dbReference>
<feature type="compositionally biased region" description="Basic and acidic residues" evidence="1">
    <location>
        <begin position="1"/>
        <end position="15"/>
    </location>
</feature>
<feature type="compositionally biased region" description="Basic and acidic residues" evidence="1">
    <location>
        <begin position="24"/>
        <end position="45"/>
    </location>
</feature>
<organism evidence="2 3">
    <name type="scientific">Porites lobata</name>
    <dbReference type="NCBI Taxonomy" id="104759"/>
    <lineage>
        <taxon>Eukaryota</taxon>
        <taxon>Metazoa</taxon>
        <taxon>Cnidaria</taxon>
        <taxon>Anthozoa</taxon>
        <taxon>Hexacorallia</taxon>
        <taxon>Scleractinia</taxon>
        <taxon>Fungiina</taxon>
        <taxon>Poritidae</taxon>
        <taxon>Porites</taxon>
    </lineage>
</organism>
<gene>
    <name evidence="2" type="ORF">PLOB_00029609</name>
</gene>
<feature type="region of interest" description="Disordered" evidence="1">
    <location>
        <begin position="1"/>
        <end position="48"/>
    </location>
</feature>
<keyword evidence="3" id="KW-1185">Reference proteome</keyword>
<evidence type="ECO:0000313" key="2">
    <source>
        <dbReference type="EMBL" id="CAH3183980.1"/>
    </source>
</evidence>
<comment type="caution">
    <text evidence="2">The sequence shown here is derived from an EMBL/GenBank/DDBJ whole genome shotgun (WGS) entry which is preliminary data.</text>
</comment>
<evidence type="ECO:0000256" key="1">
    <source>
        <dbReference type="SAM" id="MobiDB-lite"/>
    </source>
</evidence>
<reference evidence="2 3" key="1">
    <citation type="submission" date="2022-05" db="EMBL/GenBank/DDBJ databases">
        <authorList>
            <consortium name="Genoscope - CEA"/>
            <person name="William W."/>
        </authorList>
    </citation>
    <scope>NUCLEOTIDE SEQUENCE [LARGE SCALE GENOMIC DNA]</scope>
</reference>
<evidence type="ECO:0008006" key="4">
    <source>
        <dbReference type="Google" id="ProtNLM"/>
    </source>
</evidence>
<dbReference type="EMBL" id="CALNXK010000371">
    <property type="protein sequence ID" value="CAH3183980.1"/>
    <property type="molecule type" value="Genomic_DNA"/>
</dbReference>
<name>A0ABN8RYB3_9CNID</name>
<sequence length="198" mass="23146">MDQASKQDDVHEVKFTHKQKRRDMKPENKKHFNNRRNEKPRDRCGGKHRVGKTNSFAYGKVCEACGKKNHFAKQCKSKVKTHQVGEGLSDAESSEEYLFSVTTTPETTHTVNAILEREIYAQKLINEKPKFKEHLESTPSQLTTENKSIFIMDIKPSKRVLQMWNKTELKPEGTCRVTLRNPKNRRRYSIEFIVVKRI</sequence>